<dbReference type="Pfam" id="PF07559">
    <property type="entry name" value="FlgE_D2"/>
    <property type="match status" value="1"/>
</dbReference>
<evidence type="ECO:0000256" key="2">
    <source>
        <dbReference type="ARBA" id="ARBA00009677"/>
    </source>
</evidence>
<dbReference type="EMBL" id="CP029161">
    <property type="protein sequence ID" value="AWH90454.1"/>
    <property type="molecule type" value="Genomic_DNA"/>
</dbReference>
<feature type="domain" description="Flagellar hook protein FlgE D2" evidence="8">
    <location>
        <begin position="185"/>
        <end position="253"/>
    </location>
</feature>
<dbReference type="InterPro" id="IPR037925">
    <property type="entry name" value="FlgE/F/G-like"/>
</dbReference>
<sequence length="409" mass="45888">MSSIEAMNGIMASSDYIDIISNNIANASTIGFKSSAPSFFDVVSDSFYSKKTLHSGVGISNVTQNFNHGILMDTGRDLDLGIEKDGFFRILDNEGHVHYTRNGQFLLDKNKNIVNTQGMYLTGQNQIDLKDELNNISNLEPINLKKSDSLKAKSTNKITIYANLTDNIHSNEQTVNIENDELNTSVVGSSYITIYDKNSNPYKVSISFKKINSSEWNMNIESNKINSNIKKEIIKKDFKLKFDSHGKLISDVSDLNFELENFDKIHMNLNCVIKKSDIDRSLIRLSQNGYLEGSLKNFDILNNGEIIGQYTNQQERKIGQIFLSKFINPEKLKPESGGTWSTTTESGPENIGIAGDSSFGVLMPKSLEASNVDLNKELINMIIAQRNYQSNAQAFKTEDRLINTLIDLR</sequence>
<feature type="domain" description="Flagellar hook protein FlgE/F/G-like D1" evidence="9">
    <location>
        <begin position="82"/>
        <end position="136"/>
    </location>
</feature>
<dbReference type="Pfam" id="PF22692">
    <property type="entry name" value="LlgE_F_G_D1"/>
    <property type="match status" value="1"/>
</dbReference>
<name>A0A2U8DGQ9_9GAMM</name>
<dbReference type="SUPFAM" id="SSF117143">
    <property type="entry name" value="Flagellar hook protein flgE"/>
    <property type="match status" value="1"/>
</dbReference>
<organism evidence="10 11">
    <name type="scientific">Buchnera aphidicola</name>
    <name type="common">Melanaphis sacchari</name>
    <dbReference type="NCBI Taxonomy" id="2173854"/>
    <lineage>
        <taxon>Bacteria</taxon>
        <taxon>Pseudomonadati</taxon>
        <taxon>Pseudomonadota</taxon>
        <taxon>Gammaproteobacteria</taxon>
        <taxon>Enterobacterales</taxon>
        <taxon>Erwiniaceae</taxon>
        <taxon>Buchnera</taxon>
    </lineage>
</organism>
<dbReference type="GO" id="GO:0071978">
    <property type="term" value="P:bacterial-type flagellum-dependent swarming motility"/>
    <property type="evidence" value="ECO:0007669"/>
    <property type="project" value="TreeGrafter"/>
</dbReference>
<reference evidence="10 11" key="1">
    <citation type="submission" date="2018-04" db="EMBL/GenBank/DDBJ databases">
        <title>Genome sequence of Buchnera aphidicola from Melaphis sacchari.</title>
        <authorList>
            <person name="Geib S.M."/>
            <person name="Palmer N.A."/>
            <person name="Sattler S.E."/>
            <person name="Sarath G."/>
        </authorList>
    </citation>
    <scope>NUCLEOTIDE SEQUENCE [LARGE SCALE GENOMIC DNA]</scope>
    <source>
        <strain evidence="10 11">LSU</strain>
    </source>
</reference>
<evidence type="ECO:0000256" key="1">
    <source>
        <dbReference type="ARBA" id="ARBA00004117"/>
    </source>
</evidence>
<dbReference type="InterPro" id="IPR011491">
    <property type="entry name" value="FlgE_D2"/>
</dbReference>
<comment type="subcellular location">
    <subcellularLocation>
        <location evidence="1 5">Bacterial flagellum basal body</location>
    </subcellularLocation>
</comment>
<dbReference type="Pfam" id="PF06429">
    <property type="entry name" value="Flg_bbr_C"/>
    <property type="match status" value="1"/>
</dbReference>
<keyword evidence="10" id="KW-0969">Cilium</keyword>
<dbReference type="NCBIfam" id="TIGR03506">
    <property type="entry name" value="FlgEFG_subfam"/>
    <property type="match status" value="1"/>
</dbReference>
<keyword evidence="4 5" id="KW-0975">Bacterial flagellum</keyword>
<evidence type="ECO:0000313" key="10">
    <source>
        <dbReference type="EMBL" id="AWH90454.1"/>
    </source>
</evidence>
<evidence type="ECO:0000256" key="3">
    <source>
        <dbReference type="ARBA" id="ARBA00019015"/>
    </source>
</evidence>
<evidence type="ECO:0000313" key="11">
    <source>
        <dbReference type="Proteomes" id="UP000244884"/>
    </source>
</evidence>
<dbReference type="PANTHER" id="PTHR30435">
    <property type="entry name" value="FLAGELLAR PROTEIN"/>
    <property type="match status" value="1"/>
</dbReference>
<evidence type="ECO:0000259" key="7">
    <source>
        <dbReference type="Pfam" id="PF06429"/>
    </source>
</evidence>
<dbReference type="Proteomes" id="UP000244884">
    <property type="component" value="Chromosome"/>
</dbReference>
<evidence type="ECO:0000259" key="6">
    <source>
        <dbReference type="Pfam" id="PF00460"/>
    </source>
</evidence>
<gene>
    <name evidence="10" type="ORF">DD681_01340</name>
</gene>
<dbReference type="Pfam" id="PF00460">
    <property type="entry name" value="Flg_bb_rod"/>
    <property type="match status" value="1"/>
</dbReference>
<evidence type="ECO:0000256" key="4">
    <source>
        <dbReference type="ARBA" id="ARBA00023143"/>
    </source>
</evidence>
<proteinExistence type="inferred from homology"/>
<dbReference type="InterPro" id="IPR053967">
    <property type="entry name" value="LlgE_F_G-like_D1"/>
</dbReference>
<dbReference type="AlphaFoldDB" id="A0A2U8DGQ9"/>
<evidence type="ECO:0000259" key="9">
    <source>
        <dbReference type="Pfam" id="PF22692"/>
    </source>
</evidence>
<dbReference type="InterPro" id="IPR020013">
    <property type="entry name" value="Flagellar_FlgE/F/G"/>
</dbReference>
<dbReference type="PROSITE" id="PS00588">
    <property type="entry name" value="FLAGELLA_BB_ROD"/>
    <property type="match status" value="1"/>
</dbReference>
<feature type="domain" description="Flagellar basal body rod protein N-terminal" evidence="6">
    <location>
        <begin position="6"/>
        <end position="33"/>
    </location>
</feature>
<keyword evidence="10" id="KW-0966">Cell projection</keyword>
<feature type="domain" description="Flagellar basal-body/hook protein C-terminal" evidence="7">
    <location>
        <begin position="365"/>
        <end position="408"/>
    </location>
</feature>
<dbReference type="InterPro" id="IPR019776">
    <property type="entry name" value="Flagellar_basal_body_rod_CS"/>
</dbReference>
<evidence type="ECO:0000256" key="5">
    <source>
        <dbReference type="RuleBase" id="RU362116"/>
    </source>
</evidence>
<dbReference type="InterPro" id="IPR001444">
    <property type="entry name" value="Flag_bb_rod_N"/>
</dbReference>
<dbReference type="InterPro" id="IPR037058">
    <property type="entry name" value="Falgellar_hook_FlgE_sf"/>
</dbReference>
<comment type="function">
    <text evidence="5">A flexible structure which links the flagellar filament to the drive apparatus in the basal body.</text>
</comment>
<dbReference type="GO" id="GO:0005829">
    <property type="term" value="C:cytosol"/>
    <property type="evidence" value="ECO:0007669"/>
    <property type="project" value="TreeGrafter"/>
</dbReference>
<accession>A0A2U8DGQ9</accession>
<dbReference type="OrthoDB" id="8578401at2"/>
<keyword evidence="10" id="KW-0282">Flagellum</keyword>
<protein>
    <recommendedName>
        <fullName evidence="3 5">Flagellar hook protein FlgE</fullName>
    </recommendedName>
</protein>
<dbReference type="Gene3D" id="2.60.98.20">
    <property type="entry name" value="Flagellar hook protein FlgE"/>
    <property type="match status" value="1"/>
</dbReference>
<evidence type="ECO:0000259" key="8">
    <source>
        <dbReference type="Pfam" id="PF07559"/>
    </source>
</evidence>
<dbReference type="PANTHER" id="PTHR30435:SF1">
    <property type="entry name" value="FLAGELLAR HOOK PROTEIN FLGE"/>
    <property type="match status" value="1"/>
</dbReference>
<comment type="similarity">
    <text evidence="2 5">Belongs to the flagella basal body rod proteins family.</text>
</comment>
<dbReference type="GO" id="GO:0009424">
    <property type="term" value="C:bacterial-type flagellum hook"/>
    <property type="evidence" value="ECO:0007669"/>
    <property type="project" value="TreeGrafter"/>
</dbReference>
<dbReference type="InterPro" id="IPR010930">
    <property type="entry name" value="Flg_bb/hook_C_dom"/>
</dbReference>
<dbReference type="RefSeq" id="WP_158341225.1">
    <property type="nucleotide sequence ID" value="NZ_CP029161.1"/>
</dbReference>
<dbReference type="GO" id="GO:0009425">
    <property type="term" value="C:bacterial-type flagellum basal body"/>
    <property type="evidence" value="ECO:0007669"/>
    <property type="project" value="UniProtKB-SubCell"/>
</dbReference>